<accession>A0ABP6TJL4</accession>
<comment type="caution">
    <text evidence="1">The sequence shown here is derived from an EMBL/GenBank/DDBJ whole genome shotgun (WGS) entry which is preliminary data.</text>
</comment>
<sequence>MTEEFLMRLDDGMLAYFRDMADEMVNRFGISRAEAVARINARYGDCDIEPYPDLMCHEEPSYWAYGAYYVPDAAGRLPCGDEAHDRRIDISSLVVRPVPAPGSPAWTLAERARSRT</sequence>
<evidence type="ECO:0000313" key="2">
    <source>
        <dbReference type="Proteomes" id="UP001501455"/>
    </source>
</evidence>
<name>A0ABP6TJL4_9ACTN</name>
<keyword evidence="2" id="KW-1185">Reference proteome</keyword>
<dbReference type="Proteomes" id="UP001501455">
    <property type="component" value="Unassembled WGS sequence"/>
</dbReference>
<dbReference type="RefSeq" id="WP_193458433.1">
    <property type="nucleotide sequence ID" value="NZ_BAAAXF010000018.1"/>
</dbReference>
<evidence type="ECO:0000313" key="1">
    <source>
        <dbReference type="EMBL" id="GAA3495408.1"/>
    </source>
</evidence>
<protein>
    <submittedName>
        <fullName evidence="1">Uncharacterized protein</fullName>
    </submittedName>
</protein>
<proteinExistence type="predicted"/>
<gene>
    <name evidence="1" type="ORF">GCM10019016_025080</name>
</gene>
<dbReference type="EMBL" id="BAAAXF010000018">
    <property type="protein sequence ID" value="GAA3495408.1"/>
    <property type="molecule type" value="Genomic_DNA"/>
</dbReference>
<organism evidence="1 2">
    <name type="scientific">Streptomyces prasinosporus</name>
    <dbReference type="NCBI Taxonomy" id="68256"/>
    <lineage>
        <taxon>Bacteria</taxon>
        <taxon>Bacillati</taxon>
        <taxon>Actinomycetota</taxon>
        <taxon>Actinomycetes</taxon>
        <taxon>Kitasatosporales</taxon>
        <taxon>Streptomycetaceae</taxon>
        <taxon>Streptomyces</taxon>
        <taxon>Streptomyces albogriseolus group</taxon>
    </lineage>
</organism>
<reference evidence="2" key="1">
    <citation type="journal article" date="2019" name="Int. J. Syst. Evol. Microbiol.">
        <title>The Global Catalogue of Microorganisms (GCM) 10K type strain sequencing project: providing services to taxonomists for standard genome sequencing and annotation.</title>
        <authorList>
            <consortium name="The Broad Institute Genomics Platform"/>
            <consortium name="The Broad Institute Genome Sequencing Center for Infectious Disease"/>
            <person name="Wu L."/>
            <person name="Ma J."/>
        </authorList>
    </citation>
    <scope>NUCLEOTIDE SEQUENCE [LARGE SCALE GENOMIC DNA]</scope>
    <source>
        <strain evidence="2">JCM 4816</strain>
    </source>
</reference>